<keyword evidence="4" id="KW-1185">Reference proteome</keyword>
<proteinExistence type="predicted"/>
<dbReference type="InterPro" id="IPR000504">
    <property type="entry name" value="RRM_dom"/>
</dbReference>
<dbReference type="InterPro" id="IPR012677">
    <property type="entry name" value="Nucleotide-bd_a/b_plait_sf"/>
</dbReference>
<dbReference type="Proteomes" id="UP001148838">
    <property type="component" value="Unassembled WGS sequence"/>
</dbReference>
<protein>
    <recommendedName>
        <fullName evidence="2">RRM domain-containing protein</fullName>
    </recommendedName>
</protein>
<evidence type="ECO:0000313" key="4">
    <source>
        <dbReference type="Proteomes" id="UP001148838"/>
    </source>
</evidence>
<accession>A0ABQ8TVI6</accession>
<organism evidence="3 4">
    <name type="scientific">Periplaneta americana</name>
    <name type="common">American cockroach</name>
    <name type="synonym">Blatta americana</name>
    <dbReference type="NCBI Taxonomy" id="6978"/>
    <lineage>
        <taxon>Eukaryota</taxon>
        <taxon>Metazoa</taxon>
        <taxon>Ecdysozoa</taxon>
        <taxon>Arthropoda</taxon>
        <taxon>Hexapoda</taxon>
        <taxon>Insecta</taxon>
        <taxon>Pterygota</taxon>
        <taxon>Neoptera</taxon>
        <taxon>Polyneoptera</taxon>
        <taxon>Dictyoptera</taxon>
        <taxon>Blattodea</taxon>
        <taxon>Blattoidea</taxon>
        <taxon>Blattidae</taxon>
        <taxon>Blattinae</taxon>
        <taxon>Periplaneta</taxon>
    </lineage>
</organism>
<dbReference type="InterPro" id="IPR035979">
    <property type="entry name" value="RBD_domain_sf"/>
</dbReference>
<evidence type="ECO:0000313" key="3">
    <source>
        <dbReference type="EMBL" id="KAJ4449687.1"/>
    </source>
</evidence>
<dbReference type="Gene3D" id="3.30.70.330">
    <property type="match status" value="1"/>
</dbReference>
<evidence type="ECO:0000259" key="2">
    <source>
        <dbReference type="Pfam" id="PF00076"/>
    </source>
</evidence>
<gene>
    <name evidence="3" type="ORF">ANN_01091</name>
</gene>
<dbReference type="Pfam" id="PF00076">
    <property type="entry name" value="RRM_1"/>
    <property type="match status" value="1"/>
</dbReference>
<name>A0ABQ8TVI6_PERAM</name>
<sequence>FIPIIPPNTHAHKHCRQALALCFCAHDCVVVRNMISRQVYLYKMSYFLHRIKQINILNSILFVFVPFQIMSEESHPRTLYVGNLDATVSEDLVCALFSQIGPVKGCKIIREVRTYI</sequence>
<feature type="domain" description="RRM" evidence="2">
    <location>
        <begin position="79"/>
        <end position="111"/>
    </location>
</feature>
<dbReference type="EMBL" id="JAJSOF020000003">
    <property type="protein sequence ID" value="KAJ4449687.1"/>
    <property type="molecule type" value="Genomic_DNA"/>
</dbReference>
<evidence type="ECO:0000256" key="1">
    <source>
        <dbReference type="ARBA" id="ARBA00022884"/>
    </source>
</evidence>
<dbReference type="SUPFAM" id="SSF54928">
    <property type="entry name" value="RNA-binding domain, RBD"/>
    <property type="match status" value="1"/>
</dbReference>
<comment type="caution">
    <text evidence="3">The sequence shown here is derived from an EMBL/GenBank/DDBJ whole genome shotgun (WGS) entry which is preliminary data.</text>
</comment>
<reference evidence="3 4" key="1">
    <citation type="journal article" date="2022" name="Allergy">
        <title>Genome assembly and annotation of Periplaneta americana reveal a comprehensive cockroach allergen profile.</title>
        <authorList>
            <person name="Wang L."/>
            <person name="Xiong Q."/>
            <person name="Saelim N."/>
            <person name="Wang L."/>
            <person name="Nong W."/>
            <person name="Wan A.T."/>
            <person name="Shi M."/>
            <person name="Liu X."/>
            <person name="Cao Q."/>
            <person name="Hui J.H.L."/>
            <person name="Sookrung N."/>
            <person name="Leung T.F."/>
            <person name="Tungtrongchitr A."/>
            <person name="Tsui S.K.W."/>
        </authorList>
    </citation>
    <scope>NUCLEOTIDE SEQUENCE [LARGE SCALE GENOMIC DNA]</scope>
    <source>
        <strain evidence="3">PWHHKU_190912</strain>
    </source>
</reference>
<keyword evidence="1" id="KW-0694">RNA-binding</keyword>
<feature type="non-terminal residue" evidence="3">
    <location>
        <position position="1"/>
    </location>
</feature>